<dbReference type="CDD" id="cd00229">
    <property type="entry name" value="SGNH_hydrolase"/>
    <property type="match status" value="1"/>
</dbReference>
<name>A0A8J3BLG6_9FLAO</name>
<protein>
    <recommendedName>
        <fullName evidence="1">SGNH hydrolase-type esterase domain-containing protein</fullName>
    </recommendedName>
</protein>
<dbReference type="EMBL" id="BMNR01000005">
    <property type="protein sequence ID" value="GGK27823.1"/>
    <property type="molecule type" value="Genomic_DNA"/>
</dbReference>
<organism evidence="2 3">
    <name type="scientific">Yeosuana aromativorans</name>
    <dbReference type="NCBI Taxonomy" id="288019"/>
    <lineage>
        <taxon>Bacteria</taxon>
        <taxon>Pseudomonadati</taxon>
        <taxon>Bacteroidota</taxon>
        <taxon>Flavobacteriia</taxon>
        <taxon>Flavobacteriales</taxon>
        <taxon>Flavobacteriaceae</taxon>
        <taxon>Yeosuana</taxon>
    </lineage>
</organism>
<dbReference type="InterPro" id="IPR036514">
    <property type="entry name" value="SGNH_hydro_sf"/>
</dbReference>
<comment type="caution">
    <text evidence="2">The sequence shown here is derived from an EMBL/GenBank/DDBJ whole genome shotgun (WGS) entry which is preliminary data.</text>
</comment>
<gene>
    <name evidence="2" type="ORF">GCM10007962_22630</name>
</gene>
<sequence>MRFFKNFIKVLLFALTIGLSQSFTSIVLPKVFVIGDSVSIHYGPYLKNSLKGFFEYDRKRDKGEALKDLDNPVGANGGDSQMVLDYLKTLVKDKGFKTDYLLVNCGLHDIKRKSPNDSSQVSLKNYKSNLAEIVNLSKKMRVTLVWVSSTPVVDSIHNKRVPFFRFERDLIAYNKAADSIMHHAHVPIIDLFTFTKKYIPGAYLDHIHYKKEIREKQADFIAGSLSAIFNCNKKTKKH</sequence>
<proteinExistence type="predicted"/>
<evidence type="ECO:0000259" key="1">
    <source>
        <dbReference type="Pfam" id="PF13472"/>
    </source>
</evidence>
<dbReference type="AlphaFoldDB" id="A0A8J3BLG6"/>
<dbReference type="Gene3D" id="3.40.50.1110">
    <property type="entry name" value="SGNH hydrolase"/>
    <property type="match status" value="1"/>
</dbReference>
<evidence type="ECO:0000313" key="2">
    <source>
        <dbReference type="EMBL" id="GGK27823.1"/>
    </source>
</evidence>
<dbReference type="GO" id="GO:0016788">
    <property type="term" value="F:hydrolase activity, acting on ester bonds"/>
    <property type="evidence" value="ECO:0007669"/>
    <property type="project" value="UniProtKB-ARBA"/>
</dbReference>
<reference evidence="2" key="2">
    <citation type="submission" date="2020-09" db="EMBL/GenBank/DDBJ databases">
        <authorList>
            <person name="Sun Q."/>
            <person name="Ohkuma M."/>
        </authorList>
    </citation>
    <scope>NUCLEOTIDE SEQUENCE</scope>
    <source>
        <strain evidence="2">JCM 12862</strain>
    </source>
</reference>
<dbReference type="InterPro" id="IPR013830">
    <property type="entry name" value="SGNH_hydro"/>
</dbReference>
<dbReference type="RefSeq" id="WP_188653149.1">
    <property type="nucleotide sequence ID" value="NZ_BMNR01000005.1"/>
</dbReference>
<reference evidence="2" key="1">
    <citation type="journal article" date="2014" name="Int. J. Syst. Evol. Microbiol.">
        <title>Complete genome sequence of Corynebacterium casei LMG S-19264T (=DSM 44701T), isolated from a smear-ripened cheese.</title>
        <authorList>
            <consortium name="US DOE Joint Genome Institute (JGI-PGF)"/>
            <person name="Walter F."/>
            <person name="Albersmeier A."/>
            <person name="Kalinowski J."/>
            <person name="Ruckert C."/>
        </authorList>
    </citation>
    <scope>NUCLEOTIDE SEQUENCE</scope>
    <source>
        <strain evidence="2">JCM 12862</strain>
    </source>
</reference>
<accession>A0A8J3BLG6</accession>
<dbReference type="SUPFAM" id="SSF52266">
    <property type="entry name" value="SGNH hydrolase"/>
    <property type="match status" value="1"/>
</dbReference>
<dbReference type="Proteomes" id="UP000612329">
    <property type="component" value="Unassembled WGS sequence"/>
</dbReference>
<feature type="domain" description="SGNH hydrolase-type esterase" evidence="1">
    <location>
        <begin position="33"/>
        <end position="198"/>
    </location>
</feature>
<keyword evidence="3" id="KW-1185">Reference proteome</keyword>
<dbReference type="Pfam" id="PF13472">
    <property type="entry name" value="Lipase_GDSL_2"/>
    <property type="match status" value="1"/>
</dbReference>
<evidence type="ECO:0000313" key="3">
    <source>
        <dbReference type="Proteomes" id="UP000612329"/>
    </source>
</evidence>